<dbReference type="Proteomes" id="UP000011087">
    <property type="component" value="Unassembled WGS sequence"/>
</dbReference>
<protein>
    <recommendedName>
        <fullName evidence="8">Protein SMG9</fullName>
    </recommendedName>
</protein>
<feature type="compositionally biased region" description="Acidic residues" evidence="4">
    <location>
        <begin position="153"/>
        <end position="166"/>
    </location>
</feature>
<evidence type="ECO:0000256" key="4">
    <source>
        <dbReference type="SAM" id="MobiDB-lite"/>
    </source>
</evidence>
<name>L1IE84_GUITC</name>
<dbReference type="OrthoDB" id="79514at2759"/>
<keyword evidence="3" id="KW-0866">Nonsense-mediated mRNA decay</keyword>
<organism evidence="5">
    <name type="scientific">Guillardia theta (strain CCMP2712)</name>
    <name type="common">Cryptophyte</name>
    <dbReference type="NCBI Taxonomy" id="905079"/>
    <lineage>
        <taxon>Eukaryota</taxon>
        <taxon>Cryptophyceae</taxon>
        <taxon>Pyrenomonadales</taxon>
        <taxon>Geminigeraceae</taxon>
        <taxon>Guillardia</taxon>
    </lineage>
</organism>
<reference evidence="7" key="2">
    <citation type="submission" date="2012-11" db="EMBL/GenBank/DDBJ databases">
        <authorList>
            <person name="Kuo A."/>
            <person name="Curtis B.A."/>
            <person name="Tanifuji G."/>
            <person name="Burki F."/>
            <person name="Gruber A."/>
            <person name="Irimia M."/>
            <person name="Maruyama S."/>
            <person name="Arias M.C."/>
            <person name="Ball S.G."/>
            <person name="Gile G.H."/>
            <person name="Hirakawa Y."/>
            <person name="Hopkins J.F."/>
            <person name="Rensing S.A."/>
            <person name="Schmutz J."/>
            <person name="Symeonidi A."/>
            <person name="Elias M."/>
            <person name="Eveleigh R.J."/>
            <person name="Herman E.K."/>
            <person name="Klute M.J."/>
            <person name="Nakayama T."/>
            <person name="Obornik M."/>
            <person name="Reyes-Prieto A."/>
            <person name="Armbrust E.V."/>
            <person name="Aves S.J."/>
            <person name="Beiko R.G."/>
            <person name="Coutinho P."/>
            <person name="Dacks J.B."/>
            <person name="Durnford D.G."/>
            <person name="Fast N.M."/>
            <person name="Green B.R."/>
            <person name="Grisdale C."/>
            <person name="Hempe F."/>
            <person name="Henrissat B."/>
            <person name="Hoppner M.P."/>
            <person name="Ishida K.-I."/>
            <person name="Kim E."/>
            <person name="Koreny L."/>
            <person name="Kroth P.G."/>
            <person name="Liu Y."/>
            <person name="Malik S.-B."/>
            <person name="Maier U.G."/>
            <person name="McRose D."/>
            <person name="Mock T."/>
            <person name="Neilson J.A."/>
            <person name="Onodera N.T."/>
            <person name="Poole A.M."/>
            <person name="Pritham E.J."/>
            <person name="Richards T.A."/>
            <person name="Rocap G."/>
            <person name="Roy S.W."/>
            <person name="Sarai C."/>
            <person name="Schaack S."/>
            <person name="Shirato S."/>
            <person name="Slamovits C.H."/>
            <person name="Spencer D.F."/>
            <person name="Suzuki S."/>
            <person name="Worden A.Z."/>
            <person name="Zauner S."/>
            <person name="Barry K."/>
            <person name="Bell C."/>
            <person name="Bharti A.K."/>
            <person name="Crow J.A."/>
            <person name="Grimwood J."/>
            <person name="Kramer R."/>
            <person name="Lindquist E."/>
            <person name="Lucas S."/>
            <person name="Salamov A."/>
            <person name="McFadden G.I."/>
            <person name="Lane C.E."/>
            <person name="Keeling P.J."/>
            <person name="Gray M.W."/>
            <person name="Grigoriev I.V."/>
            <person name="Archibald J.M."/>
        </authorList>
    </citation>
    <scope>NUCLEOTIDE SEQUENCE</scope>
    <source>
        <strain evidence="7">CCMP2712</strain>
    </source>
</reference>
<dbReference type="KEGG" id="gtt:GUITHDRAFT_147103"/>
<proteinExistence type="inferred from homology"/>
<gene>
    <name evidence="5" type="ORF">GUITHDRAFT_147103</name>
</gene>
<dbReference type="GO" id="GO:0000184">
    <property type="term" value="P:nuclear-transcribed mRNA catabolic process, nonsense-mediated decay"/>
    <property type="evidence" value="ECO:0007669"/>
    <property type="project" value="UniProtKB-KW"/>
</dbReference>
<evidence type="ECO:0008006" key="8">
    <source>
        <dbReference type="Google" id="ProtNLM"/>
    </source>
</evidence>
<dbReference type="eggNOG" id="KOG4181">
    <property type="taxonomic scope" value="Eukaryota"/>
</dbReference>
<dbReference type="HOGENOM" id="CLU_889791_0_0_1"/>
<reference evidence="5 7" key="1">
    <citation type="journal article" date="2012" name="Nature">
        <title>Algal genomes reveal evolutionary mosaicism and the fate of nucleomorphs.</title>
        <authorList>
            <consortium name="DOE Joint Genome Institute"/>
            <person name="Curtis B.A."/>
            <person name="Tanifuji G."/>
            <person name="Burki F."/>
            <person name="Gruber A."/>
            <person name="Irimia M."/>
            <person name="Maruyama S."/>
            <person name="Arias M.C."/>
            <person name="Ball S.G."/>
            <person name="Gile G.H."/>
            <person name="Hirakawa Y."/>
            <person name="Hopkins J.F."/>
            <person name="Kuo A."/>
            <person name="Rensing S.A."/>
            <person name="Schmutz J."/>
            <person name="Symeonidi A."/>
            <person name="Elias M."/>
            <person name="Eveleigh R.J."/>
            <person name="Herman E.K."/>
            <person name="Klute M.J."/>
            <person name="Nakayama T."/>
            <person name="Obornik M."/>
            <person name="Reyes-Prieto A."/>
            <person name="Armbrust E.V."/>
            <person name="Aves S.J."/>
            <person name="Beiko R.G."/>
            <person name="Coutinho P."/>
            <person name="Dacks J.B."/>
            <person name="Durnford D.G."/>
            <person name="Fast N.M."/>
            <person name="Green B.R."/>
            <person name="Grisdale C.J."/>
            <person name="Hempel F."/>
            <person name="Henrissat B."/>
            <person name="Hoppner M.P."/>
            <person name="Ishida K."/>
            <person name="Kim E."/>
            <person name="Koreny L."/>
            <person name="Kroth P.G."/>
            <person name="Liu Y."/>
            <person name="Malik S.B."/>
            <person name="Maier U.G."/>
            <person name="McRose D."/>
            <person name="Mock T."/>
            <person name="Neilson J.A."/>
            <person name="Onodera N.T."/>
            <person name="Poole A.M."/>
            <person name="Pritham E.J."/>
            <person name="Richards T.A."/>
            <person name="Rocap G."/>
            <person name="Roy S.W."/>
            <person name="Sarai C."/>
            <person name="Schaack S."/>
            <person name="Shirato S."/>
            <person name="Slamovits C.H."/>
            <person name="Spencer D.F."/>
            <person name="Suzuki S."/>
            <person name="Worden A.Z."/>
            <person name="Zauner S."/>
            <person name="Barry K."/>
            <person name="Bell C."/>
            <person name="Bharti A.K."/>
            <person name="Crow J.A."/>
            <person name="Grimwood J."/>
            <person name="Kramer R."/>
            <person name="Lindquist E."/>
            <person name="Lucas S."/>
            <person name="Salamov A."/>
            <person name="McFadden G.I."/>
            <person name="Lane C.E."/>
            <person name="Keeling P.J."/>
            <person name="Gray M.W."/>
            <person name="Grigoriev I.V."/>
            <person name="Archibald J.M."/>
        </authorList>
    </citation>
    <scope>NUCLEOTIDE SEQUENCE</scope>
    <source>
        <strain evidence="5 7">CCMP2712</strain>
    </source>
</reference>
<evidence type="ECO:0000313" key="5">
    <source>
        <dbReference type="EMBL" id="EKX34581.1"/>
    </source>
</evidence>
<reference evidence="6" key="3">
    <citation type="submission" date="2016-03" db="UniProtKB">
        <authorList>
            <consortium name="EnsemblProtists"/>
        </authorList>
    </citation>
    <scope>IDENTIFICATION</scope>
</reference>
<dbReference type="Gene3D" id="3.40.50.300">
    <property type="entry name" value="P-loop containing nucleotide triphosphate hydrolases"/>
    <property type="match status" value="1"/>
</dbReference>
<accession>L1IE84</accession>
<comment type="subcellular location">
    <subcellularLocation>
        <location evidence="1">Plastid</location>
        <location evidence="1">Chloroplast</location>
    </subcellularLocation>
</comment>
<dbReference type="RefSeq" id="XP_005821561.1">
    <property type="nucleotide sequence ID" value="XM_005821504.1"/>
</dbReference>
<evidence type="ECO:0000256" key="3">
    <source>
        <dbReference type="ARBA" id="ARBA00023161"/>
    </source>
</evidence>
<evidence type="ECO:0000256" key="2">
    <source>
        <dbReference type="ARBA" id="ARBA00007712"/>
    </source>
</evidence>
<evidence type="ECO:0000256" key="1">
    <source>
        <dbReference type="ARBA" id="ARBA00004229"/>
    </source>
</evidence>
<sequence>MKALTENTDFVVIAAIGMAGSGKSFILNELAGYQNSSEDNGPALRPFVVQTQDIMLEGSHQTVGVDMYITGERIILLDCQPVCSSSVVLDMVLEGAPLPAIACTYDHLMDIQLMMFILAISHVVIVTQPNVPPSRPLLSVLRSAHWLWMPPEQLDEEEEEEEEEEESGRGARQGSSEKHAAPGNGKLESLKQDVESLSLDPRGGGTFLKGAPHIVFVHNMIPDSSLTVLSQRRIETVVHEHFRGTGLFRHAQHTSYRRVKPLNGRKEEGEDEGSVSSPVNCYLLPIDEDSLQGGMASLQRRRAACSGMLPALT</sequence>
<comment type="similarity">
    <text evidence="2">Belongs to the SMG9 family.</text>
</comment>
<dbReference type="GeneID" id="17291308"/>
<evidence type="ECO:0000313" key="7">
    <source>
        <dbReference type="Proteomes" id="UP000011087"/>
    </source>
</evidence>
<dbReference type="EnsemblProtists" id="EKX34581">
    <property type="protein sequence ID" value="EKX34581"/>
    <property type="gene ID" value="GUITHDRAFT_147103"/>
</dbReference>
<keyword evidence="7" id="KW-1185">Reference proteome</keyword>
<dbReference type="PANTHER" id="PTHR14270">
    <property type="entry name" value="NONSENSE-MEDIATED MRNA DECAY FACTOR SMG9"/>
    <property type="match status" value="1"/>
</dbReference>
<dbReference type="AlphaFoldDB" id="L1IE84"/>
<dbReference type="InterPro" id="IPR027417">
    <property type="entry name" value="P-loop_NTPase"/>
</dbReference>
<dbReference type="PANTHER" id="PTHR14270:SF0">
    <property type="entry name" value="NONSENSE-MEDIATED MRNA DECAY FACTOR SMG9"/>
    <property type="match status" value="1"/>
</dbReference>
<dbReference type="STRING" id="905079.L1IE84"/>
<dbReference type="EMBL" id="JH993106">
    <property type="protein sequence ID" value="EKX34581.1"/>
    <property type="molecule type" value="Genomic_DNA"/>
</dbReference>
<dbReference type="PaxDb" id="55529-EKX34581"/>
<dbReference type="InterPro" id="IPR039177">
    <property type="entry name" value="SMG9"/>
</dbReference>
<feature type="region of interest" description="Disordered" evidence="4">
    <location>
        <begin position="151"/>
        <end position="189"/>
    </location>
</feature>
<evidence type="ECO:0000313" key="6">
    <source>
        <dbReference type="EnsemblProtists" id="EKX34581"/>
    </source>
</evidence>
<dbReference type="GO" id="GO:0009507">
    <property type="term" value="C:chloroplast"/>
    <property type="evidence" value="ECO:0007669"/>
    <property type="project" value="UniProtKB-SubCell"/>
</dbReference>